<reference evidence="4 5" key="1">
    <citation type="journal article" date="2014" name="Genome Biol. Evol.">
        <title>Genome degeneration and adaptation in a nascent stage of symbiosis.</title>
        <authorList>
            <person name="Oakeson K.F."/>
            <person name="Gil R."/>
            <person name="Clayton A.L."/>
            <person name="Dunn D.M."/>
            <person name="von Niederhausern A.C."/>
            <person name="Hamil C."/>
            <person name="Aoyagi A."/>
            <person name="Duval B."/>
            <person name="Baca A."/>
            <person name="Silva F.J."/>
            <person name="Vallier A."/>
            <person name="Jackson D.G."/>
            <person name="Latorre A."/>
            <person name="Weiss R.B."/>
            <person name="Heddi A."/>
            <person name="Moya A."/>
            <person name="Dale C."/>
        </authorList>
    </citation>
    <scope>NUCLEOTIDE SEQUENCE [LARGE SCALE GENOMIC DNA]</scope>
    <source>
        <strain evidence="4 5">HS1</strain>
    </source>
</reference>
<dbReference type="PANTHER" id="PTHR30328">
    <property type="entry name" value="TRANSCRIPTIONAL REPRESSOR"/>
    <property type="match status" value="1"/>
</dbReference>
<dbReference type="InterPro" id="IPR001647">
    <property type="entry name" value="HTH_TetR"/>
</dbReference>
<sequence>MQQNPPKKSVVKKRPRDPVQTKALILAAAMDEFAGVGLGGARIDGIAAKAGVNKRLIYEYFNSKDDLFQAVLEDIYTDVRTAEEALGLDELAPVDAICALMRFTWNYYLKRPEFMSLVNSENLHKAIHVKRSTRFALLHVDFVGRIKRILDRGVAAGVFRAGVDPGQLYITMASVGYYYLNNRYTLEVIYDQNFVSDDALDARFAFNVDTILRLLKP</sequence>
<dbReference type="GO" id="GO:0003677">
    <property type="term" value="F:DNA binding"/>
    <property type="evidence" value="ECO:0007669"/>
    <property type="project" value="UniProtKB-UniRule"/>
</dbReference>
<evidence type="ECO:0000256" key="1">
    <source>
        <dbReference type="ARBA" id="ARBA00023125"/>
    </source>
</evidence>
<dbReference type="PRINTS" id="PR00455">
    <property type="entry name" value="HTHTETR"/>
</dbReference>
<protein>
    <submittedName>
        <fullName evidence="4">Putative transcriptional regulator, TetR family</fullName>
    </submittedName>
</protein>
<dbReference type="PATRIC" id="fig|1239307.3.peg.3622"/>
<keyword evidence="1 2" id="KW-0238">DNA-binding</keyword>
<keyword evidence="5" id="KW-1185">Reference proteome</keyword>
<feature type="domain" description="HTH tetR-type" evidence="3">
    <location>
        <begin position="19"/>
        <end position="79"/>
    </location>
</feature>
<dbReference type="PANTHER" id="PTHR30328:SF54">
    <property type="entry name" value="HTH-TYPE TRANSCRIPTIONAL REPRESSOR SCO4008"/>
    <property type="match status" value="1"/>
</dbReference>
<dbReference type="OrthoDB" id="2356263at2"/>
<feature type="DNA-binding region" description="H-T-H motif" evidence="2">
    <location>
        <begin position="42"/>
        <end position="61"/>
    </location>
</feature>
<gene>
    <name evidence="4" type="ORF">Sant_3289</name>
</gene>
<dbReference type="InterPro" id="IPR009057">
    <property type="entry name" value="Homeodomain-like_sf"/>
</dbReference>
<name>W0HWP5_9GAMM</name>
<dbReference type="KEGG" id="sod:Sant_3289"/>
<evidence type="ECO:0000313" key="4">
    <source>
        <dbReference type="EMBL" id="AHF78281.1"/>
    </source>
</evidence>
<dbReference type="Proteomes" id="UP000019028">
    <property type="component" value="Chromosome"/>
</dbReference>
<dbReference type="EMBL" id="CP006569">
    <property type="protein sequence ID" value="AHF78281.1"/>
    <property type="molecule type" value="Genomic_DNA"/>
</dbReference>
<accession>W0HWP5</accession>
<evidence type="ECO:0000256" key="2">
    <source>
        <dbReference type="PROSITE-ProRule" id="PRU00335"/>
    </source>
</evidence>
<organism evidence="4 5">
    <name type="scientific">Sodalis praecaptivus</name>
    <dbReference type="NCBI Taxonomy" id="1239307"/>
    <lineage>
        <taxon>Bacteria</taxon>
        <taxon>Pseudomonadati</taxon>
        <taxon>Pseudomonadota</taxon>
        <taxon>Gammaproteobacteria</taxon>
        <taxon>Enterobacterales</taxon>
        <taxon>Bruguierivoracaceae</taxon>
        <taxon>Sodalis</taxon>
    </lineage>
</organism>
<dbReference type="SUPFAM" id="SSF46689">
    <property type="entry name" value="Homeodomain-like"/>
    <property type="match status" value="1"/>
</dbReference>
<dbReference type="InterPro" id="IPR036271">
    <property type="entry name" value="Tet_transcr_reg_TetR-rel_C_sf"/>
</dbReference>
<dbReference type="Pfam" id="PF00440">
    <property type="entry name" value="TetR_N"/>
    <property type="match status" value="1"/>
</dbReference>
<dbReference type="Gene3D" id="1.10.357.10">
    <property type="entry name" value="Tetracycline Repressor, domain 2"/>
    <property type="match status" value="1"/>
</dbReference>
<dbReference type="Pfam" id="PF17938">
    <property type="entry name" value="TetR_C_29"/>
    <property type="match status" value="1"/>
</dbReference>
<dbReference type="AlphaFoldDB" id="W0HWP5"/>
<dbReference type="SUPFAM" id="SSF48498">
    <property type="entry name" value="Tetracyclin repressor-like, C-terminal domain"/>
    <property type="match status" value="1"/>
</dbReference>
<dbReference type="PROSITE" id="PS50977">
    <property type="entry name" value="HTH_TETR_2"/>
    <property type="match status" value="1"/>
</dbReference>
<dbReference type="InterPro" id="IPR050109">
    <property type="entry name" value="HTH-type_TetR-like_transc_reg"/>
</dbReference>
<evidence type="ECO:0000313" key="5">
    <source>
        <dbReference type="Proteomes" id="UP000019028"/>
    </source>
</evidence>
<evidence type="ECO:0000259" key="3">
    <source>
        <dbReference type="PROSITE" id="PS50977"/>
    </source>
</evidence>
<proteinExistence type="predicted"/>
<dbReference type="RefSeq" id="WP_025423418.1">
    <property type="nucleotide sequence ID" value="NZ_CP006569.1"/>
</dbReference>
<dbReference type="InterPro" id="IPR041474">
    <property type="entry name" value="NicS_C"/>
</dbReference>
<dbReference type="HOGENOM" id="CLU_069356_1_2_6"/>